<dbReference type="PRINTS" id="PR01590">
    <property type="entry name" value="HTHFIS"/>
</dbReference>
<evidence type="ECO:0000256" key="6">
    <source>
        <dbReference type="ARBA" id="ARBA00023014"/>
    </source>
</evidence>
<evidence type="ECO:0000256" key="1">
    <source>
        <dbReference type="ARBA" id="ARBA00004123"/>
    </source>
</evidence>
<dbReference type="OrthoDB" id="190098at2759"/>
<organism evidence="8">
    <name type="scientific">Cyprideis torosa</name>
    <dbReference type="NCBI Taxonomy" id="163714"/>
    <lineage>
        <taxon>Eukaryota</taxon>
        <taxon>Metazoa</taxon>
        <taxon>Ecdysozoa</taxon>
        <taxon>Arthropoda</taxon>
        <taxon>Crustacea</taxon>
        <taxon>Oligostraca</taxon>
        <taxon>Ostracoda</taxon>
        <taxon>Podocopa</taxon>
        <taxon>Podocopida</taxon>
        <taxon>Cytherocopina</taxon>
        <taxon>Cytheroidea</taxon>
        <taxon>Cytherideidae</taxon>
        <taxon>Cyprideis</taxon>
    </lineage>
</organism>
<protein>
    <submittedName>
        <fullName evidence="8">Uncharacterized protein</fullName>
    </submittedName>
</protein>
<keyword evidence="4" id="KW-0479">Metal-binding</keyword>
<reference evidence="8" key="1">
    <citation type="submission" date="2020-11" db="EMBL/GenBank/DDBJ databases">
        <authorList>
            <person name="Tran Van P."/>
        </authorList>
    </citation>
    <scope>NUCLEOTIDE SEQUENCE</scope>
</reference>
<dbReference type="SMART" id="SM00729">
    <property type="entry name" value="Elp3"/>
    <property type="match status" value="1"/>
</dbReference>
<feature type="region of interest" description="Disordered" evidence="7">
    <location>
        <begin position="427"/>
        <end position="462"/>
    </location>
</feature>
<dbReference type="InterPro" id="IPR013848">
    <property type="entry name" value="Methylthiotransferase_N"/>
</dbReference>
<feature type="region of interest" description="Disordered" evidence="7">
    <location>
        <begin position="478"/>
        <end position="612"/>
    </location>
</feature>
<feature type="region of interest" description="Disordered" evidence="7">
    <location>
        <begin position="289"/>
        <end position="308"/>
    </location>
</feature>
<evidence type="ECO:0000256" key="7">
    <source>
        <dbReference type="SAM" id="MobiDB-lite"/>
    </source>
</evidence>
<dbReference type="GO" id="GO:0005829">
    <property type="term" value="C:cytosol"/>
    <property type="evidence" value="ECO:0007669"/>
    <property type="project" value="TreeGrafter"/>
</dbReference>
<keyword evidence="3" id="KW-0949">S-adenosyl-L-methionine</keyword>
<keyword evidence="2" id="KW-0004">4Fe-4S</keyword>
<dbReference type="GO" id="GO:0051539">
    <property type="term" value="F:4 iron, 4 sulfur cluster binding"/>
    <property type="evidence" value="ECO:0007669"/>
    <property type="project" value="UniProtKB-KW"/>
</dbReference>
<dbReference type="GO" id="GO:0043565">
    <property type="term" value="F:sequence-specific DNA binding"/>
    <property type="evidence" value="ECO:0007669"/>
    <property type="project" value="InterPro"/>
</dbReference>
<evidence type="ECO:0000256" key="4">
    <source>
        <dbReference type="ARBA" id="ARBA00022723"/>
    </source>
</evidence>
<keyword evidence="5" id="KW-0408">Iron</keyword>
<dbReference type="Gene3D" id="3.40.50.12160">
    <property type="entry name" value="Methylthiotransferase, N-terminal domain"/>
    <property type="match status" value="1"/>
</dbReference>
<dbReference type="SUPFAM" id="SSF46689">
    <property type="entry name" value="Homeodomain-like"/>
    <property type="match status" value="1"/>
</dbReference>
<dbReference type="SUPFAM" id="SSF102114">
    <property type="entry name" value="Radical SAM enzymes"/>
    <property type="match status" value="1"/>
</dbReference>
<dbReference type="InterPro" id="IPR038135">
    <property type="entry name" value="Methylthiotransferase_N_sf"/>
</dbReference>
<dbReference type="Gene3D" id="1.10.10.60">
    <property type="entry name" value="Homeodomain-like"/>
    <property type="match status" value="1"/>
</dbReference>
<comment type="subcellular location">
    <subcellularLocation>
        <location evidence="1">Nucleus</location>
    </subcellularLocation>
</comment>
<feature type="compositionally biased region" description="Pro residues" evidence="7">
    <location>
        <begin position="598"/>
        <end position="612"/>
    </location>
</feature>
<dbReference type="FunFam" id="3.40.50.12160:FF:000003">
    <property type="entry name" value="CDK5 regulatory subunit-associated protein 1"/>
    <property type="match status" value="1"/>
</dbReference>
<evidence type="ECO:0000256" key="2">
    <source>
        <dbReference type="ARBA" id="ARBA00022485"/>
    </source>
</evidence>
<dbReference type="PROSITE" id="PS51918">
    <property type="entry name" value="RADICAL_SAM"/>
    <property type="match status" value="1"/>
</dbReference>
<feature type="compositionally biased region" description="Basic and acidic residues" evidence="7">
    <location>
        <begin position="479"/>
        <end position="488"/>
    </location>
</feature>
<dbReference type="InterPro" id="IPR007197">
    <property type="entry name" value="rSAM"/>
</dbReference>
<feature type="compositionally biased region" description="Acidic residues" evidence="7">
    <location>
        <begin position="541"/>
        <end position="556"/>
    </location>
</feature>
<evidence type="ECO:0000313" key="8">
    <source>
        <dbReference type="EMBL" id="CAD7234248.1"/>
    </source>
</evidence>
<dbReference type="Gene3D" id="3.80.30.20">
    <property type="entry name" value="tm_1862 like domain"/>
    <property type="match status" value="1"/>
</dbReference>
<dbReference type="PROSITE" id="PS51449">
    <property type="entry name" value="MTTASE_N"/>
    <property type="match status" value="1"/>
</dbReference>
<dbReference type="Pfam" id="PF04055">
    <property type="entry name" value="Radical_SAM"/>
    <property type="match status" value="1"/>
</dbReference>
<evidence type="ECO:0000256" key="3">
    <source>
        <dbReference type="ARBA" id="ARBA00022691"/>
    </source>
</evidence>
<dbReference type="InterPro" id="IPR002197">
    <property type="entry name" value="HTH_Fis"/>
</dbReference>
<dbReference type="PANTHER" id="PTHR43020:SF2">
    <property type="entry name" value="MITOCHONDRIAL TRNA METHYLTHIOTRANSFERASE CDK5RAP1"/>
    <property type="match status" value="1"/>
</dbReference>
<dbReference type="PANTHER" id="PTHR43020">
    <property type="entry name" value="CDK5 REGULATORY SUBUNIT-ASSOCIATED PROTEIN 1"/>
    <property type="match status" value="1"/>
</dbReference>
<dbReference type="GO" id="GO:0046872">
    <property type="term" value="F:metal ion binding"/>
    <property type="evidence" value="ECO:0007669"/>
    <property type="project" value="UniProtKB-KW"/>
</dbReference>
<dbReference type="InterPro" id="IPR006638">
    <property type="entry name" value="Elp3/MiaA/NifB-like_rSAM"/>
</dbReference>
<accession>A0A7R8WP79</accession>
<dbReference type="AlphaFoldDB" id="A0A7R8WP79"/>
<proteinExistence type="predicted"/>
<dbReference type="InterPro" id="IPR023404">
    <property type="entry name" value="rSAM_horseshoe"/>
</dbReference>
<sequence length="612" mass="68595">MKIGVLGCMAERLKEKFLEEEKIVDLVVGPDAYRELPELVKELELGHAAVNVILSKEETYGDISPTRLDPEDSYLWYGGGPKKDFKNAGELQKATAVDFAKLLDLVATNYPDIRIRFSTSNPQDMGVDVLHAMAKHSNICRHIHLPVQSGSSAVLERMNRQHTREEYFELIDNIRKIVPDCALSHDIITGFCGETEEEHQDTLSLMEYVKYDFGYMFAYSDRPGTPAHKRMPDDVPEAIKKRRLQEVIALQNRHSLERMQSYLLKQNGGELSPEGMELAKKVINEFHDAPAPNSLPFHQGSSNDSTPKKTIEVEDDYEYEEIKPKETFSLQENEQELIKKALERHHGKRKYAAEELGISERTLYRKIKQYDLTQDFTNALMDRFDQRTQLSILNQGPGDITIEGEISDYRSKDFREPNAPEVAAQIKIQDDAEESIPSQENKDSTEADITETPKEPISSEEVIVPTAAALGVAGLASDNRTEELREDAAEQGTDANDAIEDISEHEATHQKEEDHSNTHSEIETPIEADFPNIADPSLEAQENEPENQVEAIDQEEKEEKPEQQIMAPEIENIDFGGEGNSAPAETPAAPSTDVPVTPDRPAPAPATPPAGE</sequence>
<evidence type="ECO:0000256" key="5">
    <source>
        <dbReference type="ARBA" id="ARBA00023004"/>
    </source>
</evidence>
<dbReference type="InterPro" id="IPR058240">
    <property type="entry name" value="rSAM_sf"/>
</dbReference>
<dbReference type="GO" id="GO:0005634">
    <property type="term" value="C:nucleus"/>
    <property type="evidence" value="ECO:0007669"/>
    <property type="project" value="UniProtKB-SubCell"/>
</dbReference>
<name>A0A7R8WP79_9CRUS</name>
<gene>
    <name evidence="8" type="ORF">CTOB1V02_LOCUS12064</name>
</gene>
<dbReference type="InterPro" id="IPR009057">
    <property type="entry name" value="Homeodomain-like_sf"/>
</dbReference>
<keyword evidence="6" id="KW-0411">Iron-sulfur</keyword>
<dbReference type="Pfam" id="PF02954">
    <property type="entry name" value="HTH_8"/>
    <property type="match status" value="1"/>
</dbReference>
<feature type="compositionally biased region" description="Basic and acidic residues" evidence="7">
    <location>
        <begin position="502"/>
        <end position="522"/>
    </location>
</feature>
<dbReference type="EMBL" id="OB668149">
    <property type="protein sequence ID" value="CAD7234248.1"/>
    <property type="molecule type" value="Genomic_DNA"/>
</dbReference>
<feature type="compositionally biased region" description="Low complexity" evidence="7">
    <location>
        <begin position="581"/>
        <end position="597"/>
    </location>
</feature>
<dbReference type="GO" id="GO:0035597">
    <property type="term" value="F:tRNA-2-methylthio-N(6)-dimethylallyladenosine(37) synthase activity"/>
    <property type="evidence" value="ECO:0007669"/>
    <property type="project" value="TreeGrafter"/>
</dbReference>